<comment type="cofactor">
    <cofactor evidence="1 14">
        <name>pyridoxal 5'-phosphate</name>
        <dbReference type="ChEBI" id="CHEBI:597326"/>
    </cofactor>
</comment>
<evidence type="ECO:0000256" key="9">
    <source>
        <dbReference type="ARBA" id="ARBA00023315"/>
    </source>
</evidence>
<dbReference type="InterPro" id="IPR010961">
    <property type="entry name" value="4pyrrol_synth_NH2levulA_synth"/>
</dbReference>
<dbReference type="PANTHER" id="PTHR13693:SF102">
    <property type="entry name" value="2-AMINO-3-KETOBUTYRATE COENZYME A LIGASE, MITOCHONDRIAL"/>
    <property type="match status" value="1"/>
</dbReference>
<dbReference type="NCBIfam" id="TIGR01821">
    <property type="entry name" value="5aminolev_synth"/>
    <property type="match status" value="1"/>
</dbReference>
<evidence type="ECO:0000256" key="12">
    <source>
        <dbReference type="ARBA" id="ARBA00032773"/>
    </source>
</evidence>
<dbReference type="InterPro" id="IPR004839">
    <property type="entry name" value="Aminotransferase_I/II_large"/>
</dbReference>
<evidence type="ECO:0000256" key="13">
    <source>
        <dbReference type="ARBA" id="ARBA00047654"/>
    </source>
</evidence>
<dbReference type="GO" id="GO:0030170">
    <property type="term" value="F:pyridoxal phosphate binding"/>
    <property type="evidence" value="ECO:0007669"/>
    <property type="project" value="UniProtKB-UniRule"/>
</dbReference>
<dbReference type="SUPFAM" id="SSF53383">
    <property type="entry name" value="PLP-dependent transferases"/>
    <property type="match status" value="1"/>
</dbReference>
<evidence type="ECO:0000256" key="5">
    <source>
        <dbReference type="ARBA" id="ARBA00013257"/>
    </source>
</evidence>
<dbReference type="EMBL" id="PJRS01000041">
    <property type="protein sequence ID" value="PLR21866.1"/>
    <property type="molecule type" value="Genomic_DNA"/>
</dbReference>
<dbReference type="Gene3D" id="3.90.1150.10">
    <property type="entry name" value="Aspartate Aminotransferase, domain 1"/>
    <property type="match status" value="1"/>
</dbReference>
<proteinExistence type="inferred from homology"/>
<evidence type="ECO:0000256" key="6">
    <source>
        <dbReference type="ARBA" id="ARBA00022679"/>
    </source>
</evidence>
<evidence type="ECO:0000256" key="15">
    <source>
        <dbReference type="RuleBase" id="RU910713"/>
    </source>
</evidence>
<evidence type="ECO:0000259" key="16">
    <source>
        <dbReference type="Pfam" id="PF00155"/>
    </source>
</evidence>
<evidence type="ECO:0000256" key="8">
    <source>
        <dbReference type="ARBA" id="ARBA00023133"/>
    </source>
</evidence>
<dbReference type="CDD" id="cd06454">
    <property type="entry name" value="KBL_like"/>
    <property type="match status" value="1"/>
</dbReference>
<dbReference type="InterPro" id="IPR050087">
    <property type="entry name" value="AON_synthase_class-II"/>
</dbReference>
<dbReference type="FunFam" id="3.40.640.10:FF:000006">
    <property type="entry name" value="5-aminolevulinate synthase, mitochondrial"/>
    <property type="match status" value="1"/>
</dbReference>
<dbReference type="RefSeq" id="WP_101719704.1">
    <property type="nucleotide sequence ID" value="NZ_PJRS01000041.1"/>
</dbReference>
<evidence type="ECO:0000256" key="3">
    <source>
        <dbReference type="ARBA" id="ARBA00008392"/>
    </source>
</evidence>
<evidence type="ECO:0000256" key="14">
    <source>
        <dbReference type="RuleBase" id="RU003693"/>
    </source>
</evidence>
<organism evidence="17 18">
    <name type="scientific">Caulobacter zeae</name>
    <dbReference type="NCBI Taxonomy" id="2055137"/>
    <lineage>
        <taxon>Bacteria</taxon>
        <taxon>Pseudomonadati</taxon>
        <taxon>Pseudomonadota</taxon>
        <taxon>Alphaproteobacteria</taxon>
        <taxon>Caulobacterales</taxon>
        <taxon>Caulobacteraceae</taxon>
        <taxon>Caulobacter</taxon>
    </lineage>
</organism>
<evidence type="ECO:0000313" key="17">
    <source>
        <dbReference type="EMBL" id="PLR21866.1"/>
    </source>
</evidence>
<protein>
    <recommendedName>
        <fullName evidence="5 15">5-aminolevulinate synthase</fullName>
        <ecNumber evidence="5 15">2.3.1.37</ecNumber>
    </recommendedName>
    <alternativeName>
        <fullName evidence="10 15">5-aminolevulinic acid synthase</fullName>
    </alternativeName>
    <alternativeName>
        <fullName evidence="11 15">Delta-ALA synthase</fullName>
    </alternativeName>
    <alternativeName>
        <fullName evidence="12 15">Delta-aminolevulinate synthase</fullName>
    </alternativeName>
</protein>
<dbReference type="PANTHER" id="PTHR13693">
    <property type="entry name" value="CLASS II AMINOTRANSFERASE/8-AMINO-7-OXONONANOATE SYNTHASE"/>
    <property type="match status" value="1"/>
</dbReference>
<name>A0A2N5D7B4_9CAUL</name>
<comment type="pathway">
    <text evidence="2 15">Porphyrin-containing compound metabolism; protoporphyrin-IX biosynthesis; 5-aminolevulinate from glycine: step 1/1.</text>
</comment>
<comment type="subunit">
    <text evidence="4">Homodimer.</text>
</comment>
<dbReference type="Proteomes" id="UP000234479">
    <property type="component" value="Unassembled WGS sequence"/>
</dbReference>
<comment type="catalytic activity">
    <reaction evidence="13 15">
        <text>succinyl-CoA + glycine + H(+) = 5-aminolevulinate + CO2 + CoA</text>
        <dbReference type="Rhea" id="RHEA:12921"/>
        <dbReference type="ChEBI" id="CHEBI:15378"/>
        <dbReference type="ChEBI" id="CHEBI:16526"/>
        <dbReference type="ChEBI" id="CHEBI:57287"/>
        <dbReference type="ChEBI" id="CHEBI:57292"/>
        <dbReference type="ChEBI" id="CHEBI:57305"/>
        <dbReference type="ChEBI" id="CHEBI:356416"/>
        <dbReference type="EC" id="2.3.1.37"/>
    </reaction>
</comment>
<evidence type="ECO:0000313" key="18">
    <source>
        <dbReference type="Proteomes" id="UP000234479"/>
    </source>
</evidence>
<comment type="similarity">
    <text evidence="3 14">Belongs to the class-II pyridoxal-phosphate-dependent aminotransferase family.</text>
</comment>
<evidence type="ECO:0000256" key="7">
    <source>
        <dbReference type="ARBA" id="ARBA00022898"/>
    </source>
</evidence>
<keyword evidence="18" id="KW-1185">Reference proteome</keyword>
<dbReference type="Gene3D" id="3.40.640.10">
    <property type="entry name" value="Type I PLP-dependent aspartate aminotransferase-like (Major domain)"/>
    <property type="match status" value="1"/>
</dbReference>
<keyword evidence="6 15" id="KW-0808">Transferase</keyword>
<evidence type="ECO:0000256" key="10">
    <source>
        <dbReference type="ARBA" id="ARBA00031691"/>
    </source>
</evidence>
<comment type="caution">
    <text evidence="17">The sequence shown here is derived from an EMBL/GenBank/DDBJ whole genome shotgun (WGS) entry which is preliminary data.</text>
</comment>
<accession>A0A2N5D7B4</accession>
<sequence length="408" mass="44065">MDYKAAFTAAVSQIRDEGRYRVFADLKRHRGAFPRATWTRADGGENEVVVWCSNDYLGQGQNPVVLDAMHQAIDDHGSGSGGTRNISGTNHHHVELEAELADLHGKQAALLFTSGYVSNEATLSVLQKILPGLIIFSDAQNHASMIAGIRNGGGPRHIFRHNDLAHLEELLAAAPVDAPKLVAFESVYSMDGDIADIGATAALAKKYGAMTYLDEVHAVGMYGQRGGGVAERDGVMDQIDIIEGTLGKAFGVMGGYITGDAEVIDAVRLMASGFIFTTSLPPALTAGALASVKWLKQHPEVRDTHQERAATLKKMFQDAGLPVMENDSHIVPVLVGDPVHTKLISDMLLADHGVYVQPINYPTVPRGTERLRFTPTPFHTDDMMRKLVGAMEKLWAHCNVARMGGHAA</sequence>
<feature type="domain" description="Aminotransferase class I/classII large" evidence="16">
    <location>
        <begin position="47"/>
        <end position="390"/>
    </location>
</feature>
<dbReference type="EC" id="2.3.1.37" evidence="5 15"/>
<keyword evidence="7 14" id="KW-0663">Pyridoxal phosphate</keyword>
<dbReference type="GO" id="GO:0003870">
    <property type="term" value="F:5-aminolevulinate synthase activity"/>
    <property type="evidence" value="ECO:0007669"/>
    <property type="project" value="UniProtKB-EC"/>
</dbReference>
<keyword evidence="9 15" id="KW-0012">Acyltransferase</keyword>
<dbReference type="GO" id="GO:0006782">
    <property type="term" value="P:protoporphyrinogen IX biosynthetic process"/>
    <property type="evidence" value="ECO:0007669"/>
    <property type="project" value="UniProtKB-UniRule"/>
</dbReference>
<reference evidence="17 18" key="1">
    <citation type="submission" date="2017-12" db="EMBL/GenBank/DDBJ databases">
        <title>The genome sequence of Caulobacter sp. 410.</title>
        <authorList>
            <person name="Gao J."/>
            <person name="Mao X."/>
            <person name="Sun J."/>
        </authorList>
    </citation>
    <scope>NUCLEOTIDE SEQUENCE [LARGE SCALE GENOMIC DNA]</scope>
    <source>
        <strain evidence="17 18">410</strain>
    </source>
</reference>
<dbReference type="InterPro" id="IPR015424">
    <property type="entry name" value="PyrdxlP-dep_Trfase"/>
</dbReference>
<evidence type="ECO:0000256" key="1">
    <source>
        <dbReference type="ARBA" id="ARBA00001933"/>
    </source>
</evidence>
<evidence type="ECO:0000256" key="11">
    <source>
        <dbReference type="ARBA" id="ARBA00031945"/>
    </source>
</evidence>
<dbReference type="InterPro" id="IPR015421">
    <property type="entry name" value="PyrdxlP-dep_Trfase_major"/>
</dbReference>
<dbReference type="InterPro" id="IPR015422">
    <property type="entry name" value="PyrdxlP-dep_Trfase_small"/>
</dbReference>
<dbReference type="AlphaFoldDB" id="A0A2N5D7B4"/>
<dbReference type="PROSITE" id="PS00599">
    <property type="entry name" value="AA_TRANSFER_CLASS_2"/>
    <property type="match status" value="1"/>
</dbReference>
<dbReference type="InterPro" id="IPR001917">
    <property type="entry name" value="Aminotrans_II_pyridoxalP_BS"/>
</dbReference>
<dbReference type="Pfam" id="PF00155">
    <property type="entry name" value="Aminotran_1_2"/>
    <property type="match status" value="1"/>
</dbReference>
<dbReference type="OrthoDB" id="9807157at2"/>
<dbReference type="UniPathway" id="UPA00251">
    <property type="reaction ID" value="UER00375"/>
</dbReference>
<gene>
    <name evidence="17" type="primary">hemA</name>
    <name evidence="17" type="ORF">SGCZBJ_20040</name>
</gene>
<evidence type="ECO:0000256" key="2">
    <source>
        <dbReference type="ARBA" id="ARBA00005029"/>
    </source>
</evidence>
<evidence type="ECO:0000256" key="4">
    <source>
        <dbReference type="ARBA" id="ARBA00011738"/>
    </source>
</evidence>
<keyword evidence="8 15" id="KW-0350">Heme biosynthesis</keyword>